<dbReference type="Proteomes" id="UP000199598">
    <property type="component" value="Unassembled WGS sequence"/>
</dbReference>
<name>A0A1I4E433_9HYPH</name>
<organism evidence="1 2">
    <name type="scientific">Pseudovibrio ascidiaceicola</name>
    <dbReference type="NCBI Taxonomy" id="285279"/>
    <lineage>
        <taxon>Bacteria</taxon>
        <taxon>Pseudomonadati</taxon>
        <taxon>Pseudomonadota</taxon>
        <taxon>Alphaproteobacteria</taxon>
        <taxon>Hyphomicrobiales</taxon>
        <taxon>Stappiaceae</taxon>
        <taxon>Pseudovibrio</taxon>
    </lineage>
</organism>
<sequence length="135" mass="14841">MDTFPFNVDQVSISAKADWAKKPVMGGIKPGEFMGDGGKTINLSGQLLPIRIGGLTELEIADQMRRTGQVFPVMRGDGKPMGNYFIKSSKQTHKELEWDGVPFVISYQIGLEQLPDETPTSADLIPDLISVFDLL</sequence>
<keyword evidence="2" id="KW-1185">Reference proteome</keyword>
<dbReference type="EMBL" id="FOSK01000013">
    <property type="protein sequence ID" value="SFK99106.1"/>
    <property type="molecule type" value="Genomic_DNA"/>
</dbReference>
<evidence type="ECO:0000313" key="2">
    <source>
        <dbReference type="Proteomes" id="UP000199598"/>
    </source>
</evidence>
<dbReference type="Pfam" id="PF06995">
    <property type="entry name" value="Phage_P2_GpU"/>
    <property type="match status" value="1"/>
</dbReference>
<evidence type="ECO:0008006" key="3">
    <source>
        <dbReference type="Google" id="ProtNLM"/>
    </source>
</evidence>
<gene>
    <name evidence="1" type="ORF">SAMN04488518_11398</name>
</gene>
<dbReference type="InterPro" id="IPR009734">
    <property type="entry name" value="Myoviridae_GpU"/>
</dbReference>
<comment type="caution">
    <text evidence="1">The sequence shown here is derived from an EMBL/GenBank/DDBJ whole genome shotgun (WGS) entry which is preliminary data.</text>
</comment>
<proteinExistence type="predicted"/>
<protein>
    <recommendedName>
        <fullName evidence="3">Phage P2 GpU</fullName>
    </recommendedName>
</protein>
<evidence type="ECO:0000313" key="1">
    <source>
        <dbReference type="EMBL" id="SFK99106.1"/>
    </source>
</evidence>
<accession>A0A1I4E433</accession>
<dbReference type="RefSeq" id="WP_159437983.1">
    <property type="nucleotide sequence ID" value="NZ_FOSK01000013.1"/>
</dbReference>
<reference evidence="1 2" key="1">
    <citation type="submission" date="2016-10" db="EMBL/GenBank/DDBJ databases">
        <authorList>
            <person name="Varghese N."/>
            <person name="Submissions S."/>
        </authorList>
    </citation>
    <scope>NUCLEOTIDE SEQUENCE [LARGE SCALE GENOMIC DNA]</scope>
    <source>
        <strain evidence="1 2">DSM 16392</strain>
    </source>
</reference>